<evidence type="ECO:0000313" key="2">
    <source>
        <dbReference type="Proteomes" id="UP000295565"/>
    </source>
</evidence>
<protein>
    <submittedName>
        <fullName evidence="1">Uncharacterized protein</fullName>
    </submittedName>
</protein>
<sequence>MVSILILLIMMTIATLNIIELGRETAETVTMSRDSNVARMKLINQGSTWVNHNIDSNAPGQWLCQGACFKNSHKLCGVYTTHIIIGNHQLNIGMIKALPPSSVGICAKSQLTQPVGHVLWMNQ</sequence>
<name>A0A4R1J8Z4_9GAMM</name>
<gene>
    <name evidence="1" type="ORF">EV690_3200</name>
</gene>
<evidence type="ECO:0000313" key="1">
    <source>
        <dbReference type="EMBL" id="TCK47046.1"/>
    </source>
</evidence>
<proteinExistence type="predicted"/>
<comment type="caution">
    <text evidence="1">The sequence shown here is derived from an EMBL/GenBank/DDBJ whole genome shotgun (WGS) entry which is preliminary data.</text>
</comment>
<accession>A0A4R1J8Z4</accession>
<keyword evidence="2" id="KW-1185">Reference proteome</keyword>
<organism evidence="1 2">
    <name type="scientific">Celerinatantimonas diazotrophica</name>
    <dbReference type="NCBI Taxonomy" id="412034"/>
    <lineage>
        <taxon>Bacteria</taxon>
        <taxon>Pseudomonadati</taxon>
        <taxon>Pseudomonadota</taxon>
        <taxon>Gammaproteobacteria</taxon>
        <taxon>Celerinatantimonadaceae</taxon>
        <taxon>Celerinatantimonas</taxon>
    </lineage>
</organism>
<reference evidence="1 2" key="1">
    <citation type="submission" date="2019-03" db="EMBL/GenBank/DDBJ databases">
        <title>Genomic Encyclopedia of Type Strains, Phase IV (KMG-IV): sequencing the most valuable type-strain genomes for metagenomic binning, comparative biology and taxonomic classification.</title>
        <authorList>
            <person name="Goeker M."/>
        </authorList>
    </citation>
    <scope>NUCLEOTIDE SEQUENCE [LARGE SCALE GENOMIC DNA]</scope>
    <source>
        <strain evidence="1 2">DSM 18577</strain>
    </source>
</reference>
<dbReference type="EMBL" id="SMGD01000016">
    <property type="protein sequence ID" value="TCK47046.1"/>
    <property type="molecule type" value="Genomic_DNA"/>
</dbReference>
<dbReference type="Proteomes" id="UP000295565">
    <property type="component" value="Unassembled WGS sequence"/>
</dbReference>
<dbReference type="AlphaFoldDB" id="A0A4R1J8Z4"/>